<dbReference type="PANTHER" id="PTHR48081">
    <property type="entry name" value="AB HYDROLASE SUPERFAMILY PROTEIN C4A8.06C"/>
    <property type="match status" value="1"/>
</dbReference>
<dbReference type="InParanoid" id="S8E3U4"/>
<evidence type="ECO:0000256" key="1">
    <source>
        <dbReference type="ARBA" id="ARBA00022801"/>
    </source>
</evidence>
<dbReference type="InterPro" id="IPR013094">
    <property type="entry name" value="AB_hydrolase_3"/>
</dbReference>
<dbReference type="GO" id="GO:0016787">
    <property type="term" value="F:hydrolase activity"/>
    <property type="evidence" value="ECO:0007669"/>
    <property type="project" value="UniProtKB-KW"/>
</dbReference>
<keyword evidence="4" id="KW-1185">Reference proteome</keyword>
<evidence type="ECO:0000313" key="4">
    <source>
        <dbReference type="Proteomes" id="UP000015241"/>
    </source>
</evidence>
<organism evidence="3 4">
    <name type="scientific">Fomitopsis schrenkii</name>
    <name type="common">Brown rot fungus</name>
    <dbReference type="NCBI Taxonomy" id="2126942"/>
    <lineage>
        <taxon>Eukaryota</taxon>
        <taxon>Fungi</taxon>
        <taxon>Dikarya</taxon>
        <taxon>Basidiomycota</taxon>
        <taxon>Agaricomycotina</taxon>
        <taxon>Agaricomycetes</taxon>
        <taxon>Polyporales</taxon>
        <taxon>Fomitopsis</taxon>
    </lineage>
</organism>
<name>S8E3U4_FOMSC</name>
<dbReference type="STRING" id="743788.S8E3U4"/>
<dbReference type="SUPFAM" id="SSF53474">
    <property type="entry name" value="alpha/beta-Hydrolases"/>
    <property type="match status" value="1"/>
</dbReference>
<reference evidence="3 4" key="1">
    <citation type="journal article" date="2012" name="Science">
        <title>The Paleozoic origin of enzymatic lignin decomposition reconstructed from 31 fungal genomes.</title>
        <authorList>
            <person name="Floudas D."/>
            <person name="Binder M."/>
            <person name="Riley R."/>
            <person name="Barry K."/>
            <person name="Blanchette R.A."/>
            <person name="Henrissat B."/>
            <person name="Martinez A.T."/>
            <person name="Otillar R."/>
            <person name="Spatafora J.W."/>
            <person name="Yadav J.S."/>
            <person name="Aerts A."/>
            <person name="Benoit I."/>
            <person name="Boyd A."/>
            <person name="Carlson A."/>
            <person name="Copeland A."/>
            <person name="Coutinho P.M."/>
            <person name="de Vries R.P."/>
            <person name="Ferreira P."/>
            <person name="Findley K."/>
            <person name="Foster B."/>
            <person name="Gaskell J."/>
            <person name="Glotzer D."/>
            <person name="Gorecki P."/>
            <person name="Heitman J."/>
            <person name="Hesse C."/>
            <person name="Hori C."/>
            <person name="Igarashi K."/>
            <person name="Jurgens J.A."/>
            <person name="Kallen N."/>
            <person name="Kersten P."/>
            <person name="Kohler A."/>
            <person name="Kuees U."/>
            <person name="Kumar T.K.A."/>
            <person name="Kuo A."/>
            <person name="LaButti K."/>
            <person name="Larrondo L.F."/>
            <person name="Lindquist E."/>
            <person name="Ling A."/>
            <person name="Lombard V."/>
            <person name="Lucas S."/>
            <person name="Lundell T."/>
            <person name="Martin R."/>
            <person name="McLaughlin D.J."/>
            <person name="Morgenstern I."/>
            <person name="Morin E."/>
            <person name="Murat C."/>
            <person name="Nagy L.G."/>
            <person name="Nolan M."/>
            <person name="Ohm R.A."/>
            <person name="Patyshakuliyeva A."/>
            <person name="Rokas A."/>
            <person name="Ruiz-Duenas F.J."/>
            <person name="Sabat G."/>
            <person name="Salamov A."/>
            <person name="Samejima M."/>
            <person name="Schmutz J."/>
            <person name="Slot J.C."/>
            <person name="St John F."/>
            <person name="Stenlid J."/>
            <person name="Sun H."/>
            <person name="Sun S."/>
            <person name="Syed K."/>
            <person name="Tsang A."/>
            <person name="Wiebenga A."/>
            <person name="Young D."/>
            <person name="Pisabarro A."/>
            <person name="Eastwood D.C."/>
            <person name="Martin F."/>
            <person name="Cullen D."/>
            <person name="Grigoriev I.V."/>
            <person name="Hibbett D.S."/>
        </authorList>
    </citation>
    <scope>NUCLEOTIDE SEQUENCE</scope>
    <source>
        <strain evidence="4">FP-58527</strain>
    </source>
</reference>
<gene>
    <name evidence="3" type="ORF">FOMPIDRAFT_1031679</name>
</gene>
<dbReference type="Gene3D" id="3.40.50.1820">
    <property type="entry name" value="alpha/beta hydrolase"/>
    <property type="match status" value="1"/>
</dbReference>
<dbReference type="HOGENOM" id="CLU_012494_8_1_1"/>
<dbReference type="eggNOG" id="KOG1515">
    <property type="taxonomic scope" value="Eukaryota"/>
</dbReference>
<accession>S8E3U4</accession>
<dbReference type="EMBL" id="KE504169">
    <property type="protein sequence ID" value="EPS98088.1"/>
    <property type="molecule type" value="Genomic_DNA"/>
</dbReference>
<dbReference type="Pfam" id="PF07859">
    <property type="entry name" value="Abhydrolase_3"/>
    <property type="match status" value="1"/>
</dbReference>
<feature type="domain" description="Alpha/beta hydrolase fold-3" evidence="2">
    <location>
        <begin position="41"/>
        <end position="243"/>
    </location>
</feature>
<evidence type="ECO:0000259" key="2">
    <source>
        <dbReference type="Pfam" id="PF07859"/>
    </source>
</evidence>
<dbReference type="InterPro" id="IPR050300">
    <property type="entry name" value="GDXG_lipolytic_enzyme"/>
</dbReference>
<dbReference type="AlphaFoldDB" id="S8E3U4"/>
<keyword evidence="1" id="KW-0378">Hydrolase</keyword>
<dbReference type="InterPro" id="IPR029058">
    <property type="entry name" value="AB_hydrolase_fold"/>
</dbReference>
<sequence>MSVKRTTHEYGTTDFHKLDVFTPPPSSAPTPSKSSKPPIFLFFHGGSFTHGARIWPHRDLIHANLGAFFAMKGILTVVVDYRLVPAVTYPGGSQDVLDALTWVSRNLGDVGDTGRIFVLGHSAGGIHVAGLLLSPSLYAQAVPVRGVVLLGVPYEIPASNKTAADLRQAAELYYGDAKKAAASQPLGMLRRAEKDYVAALPPLRNMIAEREPRYISSAAKIFGQLYASKGGRVQTSVLDGHNHLSPIFALCSGQMEEWGMDVAEWVRSI</sequence>
<protein>
    <recommendedName>
        <fullName evidence="2">Alpha/beta hydrolase fold-3 domain-containing protein</fullName>
    </recommendedName>
</protein>
<proteinExistence type="predicted"/>
<evidence type="ECO:0000313" key="3">
    <source>
        <dbReference type="EMBL" id="EPS98088.1"/>
    </source>
</evidence>
<dbReference type="Proteomes" id="UP000015241">
    <property type="component" value="Unassembled WGS sequence"/>
</dbReference>
<dbReference type="OrthoDB" id="433474at2759"/>